<reference evidence="3 4" key="1">
    <citation type="submission" date="2018-07" db="EMBL/GenBank/DDBJ databases">
        <title>Genome sequence of Azospirillum sp. ATCC 49961.</title>
        <authorList>
            <person name="Sant'Anna F.H."/>
            <person name="Baldani J.I."/>
            <person name="Zilli J.E."/>
            <person name="Reis V.M."/>
            <person name="Hartmann A."/>
            <person name="Cruz L."/>
            <person name="de Souza E.M."/>
            <person name="de Oliveira Pedrosa F."/>
            <person name="Passaglia L.M.P."/>
        </authorList>
    </citation>
    <scope>NUCLEOTIDE SEQUENCE [LARGE SCALE GENOMIC DNA]</scope>
    <source>
        <strain evidence="3 4">ATCC 49961</strain>
    </source>
</reference>
<dbReference type="InterPro" id="IPR021068">
    <property type="entry name" value="HTH_DNA-bd"/>
</dbReference>
<feature type="compositionally biased region" description="Basic and acidic residues" evidence="1">
    <location>
        <begin position="427"/>
        <end position="440"/>
    </location>
</feature>
<evidence type="ECO:0000313" key="3">
    <source>
        <dbReference type="EMBL" id="KAA0677598.1"/>
    </source>
</evidence>
<evidence type="ECO:0000256" key="1">
    <source>
        <dbReference type="SAM" id="MobiDB-lite"/>
    </source>
</evidence>
<dbReference type="OrthoDB" id="9813719at2"/>
<keyword evidence="4" id="KW-1185">Reference proteome</keyword>
<protein>
    <recommendedName>
        <fullName evidence="2">HTH DNA binding domain-containing protein</fullName>
    </recommendedName>
</protein>
<proteinExistence type="predicted"/>
<sequence>MSMCYCAFSAAVPVRIGPAGLPEITQEALMIPARHIPDILAAERALARLDALAGGIAARELRQRRDAARRHCLGLVKLEGQLLDPADLDLALVDPDVVDPPRRAVARLGAGLCSLLSDLQDGLEPRKTGLDTDLLQDRRISTRAIRQIVDSAGLDRDAKRIADEILGDGTAAVAKVHRGGGKLPSDQRQDLAAILATTRAATQGLLDVELALRDEAQDLEFSGSPKIAQRIPAWTPEWVVEIYVRWTEVQIGVRPDELDGEALAIIGQALTMIDQALVLDPGLTGAARSLHRLQFIEELPEASLPVSAPGLNADPDWVRRFRALTEGKRAAWWPSFAKMIAPTLLARACGLRSLWLPIGAAWADDVAVFRIGLAASEDDWIGTLARAVVTAAAREEDRWGSLDRRRQRWDEAIATVRRPRKAPAAEPYERPTARRRDVSAKPRARRASSGLPRLLDLLDEVPVVSVKLVTRKLSIAPRTAQDHIDELNRAGVLRPAVDRTRDRVWRAV</sequence>
<accession>A0A9W7NEJ1</accession>
<feature type="domain" description="HTH DNA binding" evidence="2">
    <location>
        <begin position="451"/>
        <end position="505"/>
    </location>
</feature>
<evidence type="ECO:0000259" key="2">
    <source>
        <dbReference type="Pfam" id="PF11972"/>
    </source>
</evidence>
<feature type="region of interest" description="Disordered" evidence="1">
    <location>
        <begin position="418"/>
        <end position="445"/>
    </location>
</feature>
<dbReference type="AlphaFoldDB" id="A0A9W7NEJ1"/>
<comment type="caution">
    <text evidence="3">The sequence shown here is derived from an EMBL/GenBank/DDBJ whole genome shotgun (WGS) entry which is preliminary data.</text>
</comment>
<evidence type="ECO:0000313" key="4">
    <source>
        <dbReference type="Proteomes" id="UP000480854"/>
    </source>
</evidence>
<dbReference type="Pfam" id="PF11972">
    <property type="entry name" value="HTH_13"/>
    <property type="match status" value="1"/>
</dbReference>
<dbReference type="EMBL" id="QOKW01000022">
    <property type="protein sequence ID" value="KAA0677598.1"/>
    <property type="molecule type" value="Genomic_DNA"/>
</dbReference>
<organism evidence="3 4">
    <name type="scientific">Roseomonas genomospecies 6</name>
    <dbReference type="NCBI Taxonomy" id="214106"/>
    <lineage>
        <taxon>Bacteria</taxon>
        <taxon>Pseudomonadati</taxon>
        <taxon>Pseudomonadota</taxon>
        <taxon>Alphaproteobacteria</taxon>
        <taxon>Acetobacterales</taxon>
        <taxon>Roseomonadaceae</taxon>
        <taxon>Roseomonas</taxon>
    </lineage>
</organism>
<name>A0A9W7NEJ1_9PROT</name>
<gene>
    <name evidence="3" type="ORF">DS843_22420</name>
</gene>
<dbReference type="Proteomes" id="UP000480854">
    <property type="component" value="Unassembled WGS sequence"/>
</dbReference>